<dbReference type="EMBL" id="JAVRER010000007">
    <property type="protein sequence ID" value="MDT0415169.1"/>
    <property type="molecule type" value="Genomic_DNA"/>
</dbReference>
<keyword evidence="4" id="KW-1185">Reference proteome</keyword>
<evidence type="ECO:0000313" key="3">
    <source>
        <dbReference type="Proteomes" id="UP001183607"/>
    </source>
</evidence>
<organism evidence="2 3">
    <name type="scientific">Streptomyces evansiae</name>
    <dbReference type="NCBI Taxonomy" id="3075535"/>
    <lineage>
        <taxon>Bacteria</taxon>
        <taxon>Bacillati</taxon>
        <taxon>Actinomycetota</taxon>
        <taxon>Actinomycetes</taxon>
        <taxon>Kitasatosporales</taxon>
        <taxon>Streptomycetaceae</taxon>
        <taxon>Streptomyces</taxon>
    </lineage>
</organism>
<reference evidence="3 4" key="1">
    <citation type="submission" date="2023-07" db="EMBL/GenBank/DDBJ databases">
        <title>30 novel species of actinomycetes from the DSMZ collection.</title>
        <authorList>
            <person name="Nouioui I."/>
        </authorList>
    </citation>
    <scope>NUCLEOTIDE SEQUENCE [LARGE SCALE GENOMIC DNA]</scope>
    <source>
        <strain evidence="4">DSM 41979</strain>
        <strain evidence="3">DSM 41982</strain>
    </source>
</reference>
<protein>
    <submittedName>
        <fullName evidence="2">Uncharacterized protein</fullName>
    </submittedName>
</protein>
<dbReference type="RefSeq" id="WP_009070967.1">
    <property type="nucleotide sequence ID" value="NZ_JAVRER010000007.1"/>
</dbReference>
<dbReference type="AlphaFoldDB" id="A0ABD5E1D9"/>
<dbReference type="Proteomes" id="UP001183607">
    <property type="component" value="Unassembled WGS sequence"/>
</dbReference>
<sequence>MSQVPDAPLGIGTGPLSAALQEELAHLWRDLDDARHGAVNGYWSMRCDWLVSRIKRITPLVGPTPYQHIQTPLLEQGIYQRVHAELGMPAPVDMDEVAARHDTEEALPTSTR</sequence>
<comment type="caution">
    <text evidence="2">The sequence shown here is derived from an EMBL/GenBank/DDBJ whole genome shotgun (WGS) entry which is preliminary data.</text>
</comment>
<proteinExistence type="predicted"/>
<name>A0ABD5E1D9_9ACTN</name>
<evidence type="ECO:0000313" key="4">
    <source>
        <dbReference type="Proteomes" id="UP001183610"/>
    </source>
</evidence>
<evidence type="ECO:0000313" key="1">
    <source>
        <dbReference type="EMBL" id="MDT0408152.1"/>
    </source>
</evidence>
<dbReference type="EMBL" id="JAVRET010000005">
    <property type="protein sequence ID" value="MDT0408152.1"/>
    <property type="molecule type" value="Genomic_DNA"/>
</dbReference>
<reference evidence="2" key="2">
    <citation type="submission" date="2024-03" db="EMBL/GenBank/DDBJ databases">
        <title>30 novel species of actinomycetes from the DSMZ collection.</title>
        <authorList>
            <person name="Nouioui I."/>
        </authorList>
    </citation>
    <scope>NUCLEOTIDE SEQUENCE</scope>
    <source>
        <strain evidence="1">DSM 41979</strain>
        <strain evidence="2">DSM 41982</strain>
    </source>
</reference>
<evidence type="ECO:0000313" key="2">
    <source>
        <dbReference type="EMBL" id="MDT0415169.1"/>
    </source>
</evidence>
<gene>
    <name evidence="2" type="ORF">RM574_06650</name>
    <name evidence="1" type="ORF">RM698_03680</name>
</gene>
<dbReference type="Proteomes" id="UP001183610">
    <property type="component" value="Unassembled WGS sequence"/>
</dbReference>
<accession>A0ABD5E1D9</accession>